<sequence>MSSNKELCIICNICIDDANKQQSLQKNGAVRETEQENPKSYTIFDRPGQFIHVECRN</sequence>
<evidence type="ECO:0000313" key="1">
    <source>
        <dbReference type="EMBL" id="KAH3810405.1"/>
    </source>
</evidence>
<evidence type="ECO:0000313" key="2">
    <source>
        <dbReference type="Proteomes" id="UP000828390"/>
    </source>
</evidence>
<comment type="caution">
    <text evidence="1">The sequence shown here is derived from an EMBL/GenBank/DDBJ whole genome shotgun (WGS) entry which is preliminary data.</text>
</comment>
<organism evidence="1 2">
    <name type="scientific">Dreissena polymorpha</name>
    <name type="common">Zebra mussel</name>
    <name type="synonym">Mytilus polymorpha</name>
    <dbReference type="NCBI Taxonomy" id="45954"/>
    <lineage>
        <taxon>Eukaryota</taxon>
        <taxon>Metazoa</taxon>
        <taxon>Spiralia</taxon>
        <taxon>Lophotrochozoa</taxon>
        <taxon>Mollusca</taxon>
        <taxon>Bivalvia</taxon>
        <taxon>Autobranchia</taxon>
        <taxon>Heteroconchia</taxon>
        <taxon>Euheterodonta</taxon>
        <taxon>Imparidentia</taxon>
        <taxon>Neoheterodontei</taxon>
        <taxon>Myida</taxon>
        <taxon>Dreissenoidea</taxon>
        <taxon>Dreissenidae</taxon>
        <taxon>Dreissena</taxon>
    </lineage>
</organism>
<dbReference type="EMBL" id="JAIWYP010000006">
    <property type="protein sequence ID" value="KAH3810405.1"/>
    <property type="molecule type" value="Genomic_DNA"/>
</dbReference>
<dbReference type="Proteomes" id="UP000828390">
    <property type="component" value="Unassembled WGS sequence"/>
</dbReference>
<keyword evidence="2" id="KW-1185">Reference proteome</keyword>
<gene>
    <name evidence="1" type="ORF">DPMN_138797</name>
</gene>
<dbReference type="AlphaFoldDB" id="A0A9D4G8B2"/>
<reference evidence="1" key="1">
    <citation type="journal article" date="2019" name="bioRxiv">
        <title>The Genome of the Zebra Mussel, Dreissena polymorpha: A Resource for Invasive Species Research.</title>
        <authorList>
            <person name="McCartney M.A."/>
            <person name="Auch B."/>
            <person name="Kono T."/>
            <person name="Mallez S."/>
            <person name="Zhang Y."/>
            <person name="Obille A."/>
            <person name="Becker A."/>
            <person name="Abrahante J.E."/>
            <person name="Garbe J."/>
            <person name="Badalamenti J.P."/>
            <person name="Herman A."/>
            <person name="Mangelson H."/>
            <person name="Liachko I."/>
            <person name="Sullivan S."/>
            <person name="Sone E.D."/>
            <person name="Koren S."/>
            <person name="Silverstein K.A.T."/>
            <person name="Beckman K.B."/>
            <person name="Gohl D.M."/>
        </authorList>
    </citation>
    <scope>NUCLEOTIDE SEQUENCE</scope>
    <source>
        <strain evidence="1">Duluth1</strain>
        <tissue evidence="1">Whole animal</tissue>
    </source>
</reference>
<name>A0A9D4G8B2_DREPO</name>
<protein>
    <submittedName>
        <fullName evidence="1">Uncharacterized protein</fullName>
    </submittedName>
</protein>
<reference evidence="1" key="2">
    <citation type="submission" date="2020-11" db="EMBL/GenBank/DDBJ databases">
        <authorList>
            <person name="McCartney M.A."/>
            <person name="Auch B."/>
            <person name="Kono T."/>
            <person name="Mallez S."/>
            <person name="Becker A."/>
            <person name="Gohl D.M."/>
            <person name="Silverstein K.A.T."/>
            <person name="Koren S."/>
            <person name="Bechman K.B."/>
            <person name="Herman A."/>
            <person name="Abrahante J.E."/>
            <person name="Garbe J."/>
        </authorList>
    </citation>
    <scope>NUCLEOTIDE SEQUENCE</scope>
    <source>
        <strain evidence="1">Duluth1</strain>
        <tissue evidence="1">Whole animal</tissue>
    </source>
</reference>
<accession>A0A9D4G8B2</accession>
<proteinExistence type="predicted"/>